<keyword evidence="1" id="KW-1133">Transmembrane helix</keyword>
<evidence type="ECO:0000256" key="1">
    <source>
        <dbReference type="SAM" id="Phobius"/>
    </source>
</evidence>
<sequence length="116" mass="12965">MFNSCWPSSHDALVVITIFFRQLLLILPILFKLQFRCCLWDAQSPIFLVWVIESIWRSPGAGSVASESPWLVNNFLVDGCLILDVSRELPAIDSHVHAAAKLASGCERAIARLRDA</sequence>
<protein>
    <submittedName>
        <fullName evidence="2">Uncharacterized protein</fullName>
    </submittedName>
</protein>
<reference evidence="2" key="1">
    <citation type="journal article" date="2020" name="Stud. Mycol.">
        <title>101 Dothideomycetes genomes: a test case for predicting lifestyles and emergence of pathogens.</title>
        <authorList>
            <person name="Haridas S."/>
            <person name="Albert R."/>
            <person name="Binder M."/>
            <person name="Bloem J."/>
            <person name="Labutti K."/>
            <person name="Salamov A."/>
            <person name="Andreopoulos B."/>
            <person name="Baker S."/>
            <person name="Barry K."/>
            <person name="Bills G."/>
            <person name="Bluhm B."/>
            <person name="Cannon C."/>
            <person name="Castanera R."/>
            <person name="Culley D."/>
            <person name="Daum C."/>
            <person name="Ezra D."/>
            <person name="Gonzalez J."/>
            <person name="Henrissat B."/>
            <person name="Kuo A."/>
            <person name="Liang C."/>
            <person name="Lipzen A."/>
            <person name="Lutzoni F."/>
            <person name="Magnuson J."/>
            <person name="Mondo S."/>
            <person name="Nolan M."/>
            <person name="Ohm R."/>
            <person name="Pangilinan J."/>
            <person name="Park H.-J."/>
            <person name="Ramirez L."/>
            <person name="Alfaro M."/>
            <person name="Sun H."/>
            <person name="Tritt A."/>
            <person name="Yoshinaga Y."/>
            <person name="Zwiers L.-H."/>
            <person name="Turgeon B."/>
            <person name="Goodwin S."/>
            <person name="Spatafora J."/>
            <person name="Crous P."/>
            <person name="Grigoriev I."/>
        </authorList>
    </citation>
    <scope>NUCLEOTIDE SEQUENCE</scope>
    <source>
        <strain evidence="2">CBS 175.79</strain>
    </source>
</reference>
<dbReference type="EMBL" id="ML978079">
    <property type="protein sequence ID" value="KAF2009192.1"/>
    <property type="molecule type" value="Genomic_DNA"/>
</dbReference>
<feature type="transmembrane region" description="Helical" evidence="1">
    <location>
        <begin position="12"/>
        <end position="31"/>
    </location>
</feature>
<keyword evidence="3" id="KW-1185">Reference proteome</keyword>
<dbReference type="AlphaFoldDB" id="A0A6A5X8B7"/>
<keyword evidence="1" id="KW-0812">Transmembrane</keyword>
<name>A0A6A5X8B7_9PLEO</name>
<dbReference type="Proteomes" id="UP000799778">
    <property type="component" value="Unassembled WGS sequence"/>
</dbReference>
<proteinExistence type="predicted"/>
<gene>
    <name evidence="2" type="ORF">BU24DRAFT_84399</name>
</gene>
<keyword evidence="1" id="KW-0472">Membrane</keyword>
<evidence type="ECO:0000313" key="2">
    <source>
        <dbReference type="EMBL" id="KAF2009192.1"/>
    </source>
</evidence>
<dbReference type="GeneID" id="54292095"/>
<evidence type="ECO:0000313" key="3">
    <source>
        <dbReference type="Proteomes" id="UP000799778"/>
    </source>
</evidence>
<dbReference type="RefSeq" id="XP_033377531.1">
    <property type="nucleotide sequence ID" value="XM_033534698.1"/>
</dbReference>
<organism evidence="2 3">
    <name type="scientific">Aaosphaeria arxii CBS 175.79</name>
    <dbReference type="NCBI Taxonomy" id="1450172"/>
    <lineage>
        <taxon>Eukaryota</taxon>
        <taxon>Fungi</taxon>
        <taxon>Dikarya</taxon>
        <taxon>Ascomycota</taxon>
        <taxon>Pezizomycotina</taxon>
        <taxon>Dothideomycetes</taxon>
        <taxon>Pleosporomycetidae</taxon>
        <taxon>Pleosporales</taxon>
        <taxon>Pleosporales incertae sedis</taxon>
        <taxon>Aaosphaeria</taxon>
    </lineage>
</organism>
<accession>A0A6A5X8B7</accession>